<reference evidence="2 3" key="1">
    <citation type="submission" date="2015-12" db="EMBL/GenBank/DDBJ databases">
        <title>The genome of Folsomia candida.</title>
        <authorList>
            <person name="Faddeeva A."/>
            <person name="Derks M.F."/>
            <person name="Anvar Y."/>
            <person name="Smit S."/>
            <person name="Van Straalen N."/>
            <person name="Roelofs D."/>
        </authorList>
    </citation>
    <scope>NUCLEOTIDE SEQUENCE [LARGE SCALE GENOMIC DNA]</scope>
    <source>
        <strain evidence="2 3">VU population</strain>
        <tissue evidence="2">Whole body</tissue>
    </source>
</reference>
<gene>
    <name evidence="2" type="ORF">Fcan01_10323</name>
</gene>
<evidence type="ECO:0000256" key="1">
    <source>
        <dbReference type="SAM" id="MobiDB-lite"/>
    </source>
</evidence>
<name>A0A226E6Z4_FOLCA</name>
<dbReference type="EMBL" id="LNIX01000005">
    <property type="protein sequence ID" value="OXA53362.1"/>
    <property type="molecule type" value="Genomic_DNA"/>
</dbReference>
<protein>
    <recommendedName>
        <fullName evidence="4">SAM domain-containing protein</fullName>
    </recommendedName>
</protein>
<feature type="region of interest" description="Disordered" evidence="1">
    <location>
        <begin position="93"/>
        <end position="128"/>
    </location>
</feature>
<evidence type="ECO:0000313" key="2">
    <source>
        <dbReference type="EMBL" id="OXA53362.1"/>
    </source>
</evidence>
<dbReference type="OrthoDB" id="7698488at2759"/>
<comment type="caution">
    <text evidence="2">The sequence shown here is derived from an EMBL/GenBank/DDBJ whole genome shotgun (WGS) entry which is preliminary data.</text>
</comment>
<dbReference type="AlphaFoldDB" id="A0A226E6Z4"/>
<evidence type="ECO:0008006" key="4">
    <source>
        <dbReference type="Google" id="ProtNLM"/>
    </source>
</evidence>
<dbReference type="Proteomes" id="UP000198287">
    <property type="component" value="Unassembled WGS sequence"/>
</dbReference>
<feature type="compositionally biased region" description="Polar residues" evidence="1">
    <location>
        <begin position="93"/>
        <end position="103"/>
    </location>
</feature>
<keyword evidence="3" id="KW-1185">Reference proteome</keyword>
<accession>A0A226E6Z4</accession>
<proteinExistence type="predicted"/>
<sequence length="418" mass="47176">MEELMEYAGIFDILKVLQLEQYSQIFHENLLTDKNLLLLTNSGILVEQLKEIIPPLAHRLLILQQLNQTTFSTPSGQIGNDALSSNQVQSLNNIEIPDPSNSDFPPRPRTPLTQDNRHSRPKRRKLFHGEEPDIIDIHAILTKSDLETRTSNGKKIIDTAANRNPLNFQLRKKLVATACHTLMSKTNSSRPSTDQRSQLAACIVNQLFGYMSSQERINLQMSYFTPSCTYKDQQGKAISKRPMGYIQSWFVNFWNTNKPSANTETNADTEVANKACPDVSALFLLALLIRPKNKKISQIDAAEAFIKVTISEDIQSLITSKTSNHPQVVAVGNKFNLDFTEFFVLFEGKGVKCDSLLQAIDLSFKSFYVFRIEFPSQCYGAYQFLDYAIYKMKPVCTVSSTVKELTAYACCENLLSTT</sequence>
<evidence type="ECO:0000313" key="3">
    <source>
        <dbReference type="Proteomes" id="UP000198287"/>
    </source>
</evidence>
<organism evidence="2 3">
    <name type="scientific">Folsomia candida</name>
    <name type="common">Springtail</name>
    <dbReference type="NCBI Taxonomy" id="158441"/>
    <lineage>
        <taxon>Eukaryota</taxon>
        <taxon>Metazoa</taxon>
        <taxon>Ecdysozoa</taxon>
        <taxon>Arthropoda</taxon>
        <taxon>Hexapoda</taxon>
        <taxon>Collembola</taxon>
        <taxon>Entomobryomorpha</taxon>
        <taxon>Isotomoidea</taxon>
        <taxon>Isotomidae</taxon>
        <taxon>Proisotominae</taxon>
        <taxon>Folsomia</taxon>
    </lineage>
</organism>